<keyword evidence="3" id="KW-1185">Reference proteome</keyword>
<keyword evidence="2" id="KW-0489">Methyltransferase</keyword>
<feature type="domain" description="Methyltransferase type 11" evidence="1">
    <location>
        <begin position="43"/>
        <end position="138"/>
    </location>
</feature>
<sequence>MSEMYIKHADKYAKVVKDNIYNACLERPSTLALLDDVTDKNVVDMGCGTGIYAKWFIEHSVKQLTCVDLSSEMVDIVNREFGSAVKSYAQDVSLGLPAEQDNSADIIICPLVLHYVEDLKPVFNDVQRVLKKGGYMVFSTHHPFADFECTTSGNYFERETVQEEWDTIGTPVSVRFYRRSLSEIINAVTASGLVVSKLSEGDVDEKAKDICESTYIRLKNNPNFLFVRCERI</sequence>
<dbReference type="InterPro" id="IPR013216">
    <property type="entry name" value="Methyltransf_11"/>
</dbReference>
<organism evidence="2 3">
    <name type="scientific">Vibrio amylolyticus</name>
    <dbReference type="NCBI Taxonomy" id="2847292"/>
    <lineage>
        <taxon>Bacteria</taxon>
        <taxon>Pseudomonadati</taxon>
        <taxon>Pseudomonadota</taxon>
        <taxon>Gammaproteobacteria</taxon>
        <taxon>Vibrionales</taxon>
        <taxon>Vibrionaceae</taxon>
        <taxon>Vibrio</taxon>
    </lineage>
</organism>
<dbReference type="RefSeq" id="WP_248006867.1">
    <property type="nucleotide sequence ID" value="NZ_JAJHVV010000001.1"/>
</dbReference>
<evidence type="ECO:0000259" key="1">
    <source>
        <dbReference type="Pfam" id="PF08241"/>
    </source>
</evidence>
<keyword evidence="2" id="KW-0808">Transferase</keyword>
<dbReference type="GO" id="GO:0032259">
    <property type="term" value="P:methylation"/>
    <property type="evidence" value="ECO:0007669"/>
    <property type="project" value="UniProtKB-KW"/>
</dbReference>
<proteinExistence type="predicted"/>
<reference evidence="2" key="1">
    <citation type="submission" date="2021-11" db="EMBL/GenBank/DDBJ databases">
        <title>Vibrio ZSDE26 sp. nov. and Vibrio ZSDZ34 sp. nov., isolated from coastal seawater in Qingdao.</title>
        <authorList>
            <person name="Zhang P."/>
        </authorList>
    </citation>
    <scope>NUCLEOTIDE SEQUENCE</scope>
    <source>
        <strain evidence="2">ZSDE26</strain>
    </source>
</reference>
<dbReference type="Pfam" id="PF08241">
    <property type="entry name" value="Methyltransf_11"/>
    <property type="match status" value="1"/>
</dbReference>
<evidence type="ECO:0000313" key="2">
    <source>
        <dbReference type="EMBL" id="MCK6261741.1"/>
    </source>
</evidence>
<evidence type="ECO:0000313" key="3">
    <source>
        <dbReference type="Proteomes" id="UP001139559"/>
    </source>
</evidence>
<dbReference type="InterPro" id="IPR029063">
    <property type="entry name" value="SAM-dependent_MTases_sf"/>
</dbReference>
<name>A0A9X2BFE4_9VIBR</name>
<dbReference type="CDD" id="cd02440">
    <property type="entry name" value="AdoMet_MTases"/>
    <property type="match status" value="1"/>
</dbReference>
<dbReference type="AlphaFoldDB" id="A0A9X2BFE4"/>
<dbReference type="GO" id="GO:0008757">
    <property type="term" value="F:S-adenosylmethionine-dependent methyltransferase activity"/>
    <property type="evidence" value="ECO:0007669"/>
    <property type="project" value="InterPro"/>
</dbReference>
<dbReference type="PANTHER" id="PTHR43861">
    <property type="entry name" value="TRANS-ACONITATE 2-METHYLTRANSFERASE-RELATED"/>
    <property type="match status" value="1"/>
</dbReference>
<dbReference type="Proteomes" id="UP001139559">
    <property type="component" value="Unassembled WGS sequence"/>
</dbReference>
<dbReference type="Gene3D" id="3.40.50.150">
    <property type="entry name" value="Vaccinia Virus protein VP39"/>
    <property type="match status" value="1"/>
</dbReference>
<protein>
    <submittedName>
        <fullName evidence="2">Class I SAM-dependent methyltransferase</fullName>
    </submittedName>
</protein>
<dbReference type="EMBL" id="JAJHVV010000001">
    <property type="protein sequence ID" value="MCK6261741.1"/>
    <property type="molecule type" value="Genomic_DNA"/>
</dbReference>
<dbReference type="SUPFAM" id="SSF53335">
    <property type="entry name" value="S-adenosyl-L-methionine-dependent methyltransferases"/>
    <property type="match status" value="1"/>
</dbReference>
<gene>
    <name evidence="2" type="ORF">KP803_00475</name>
</gene>
<comment type="caution">
    <text evidence="2">The sequence shown here is derived from an EMBL/GenBank/DDBJ whole genome shotgun (WGS) entry which is preliminary data.</text>
</comment>
<accession>A0A9X2BFE4</accession>